<dbReference type="RefSeq" id="WP_087370998.1">
    <property type="nucleotide sequence ID" value="NZ_NFKK01000003.1"/>
</dbReference>
<dbReference type="EC" id="3.5.1.28" evidence="3"/>
<evidence type="ECO:0000256" key="1">
    <source>
        <dbReference type="ARBA" id="ARBA00001561"/>
    </source>
</evidence>
<evidence type="ECO:0000259" key="8">
    <source>
        <dbReference type="SMART" id="SM00644"/>
    </source>
</evidence>
<comment type="similarity">
    <text evidence="2">Belongs to the N-acetylmuramoyl-L-alanine amidase 2 family.</text>
</comment>
<evidence type="ECO:0000256" key="2">
    <source>
        <dbReference type="ARBA" id="ARBA00007553"/>
    </source>
</evidence>
<evidence type="ECO:0000313" key="10">
    <source>
        <dbReference type="Proteomes" id="UP000195897"/>
    </source>
</evidence>
<evidence type="ECO:0000256" key="4">
    <source>
        <dbReference type="ARBA" id="ARBA00022801"/>
    </source>
</evidence>
<gene>
    <name evidence="9" type="ORF">B5F17_03795</name>
</gene>
<evidence type="ECO:0000313" key="9">
    <source>
        <dbReference type="EMBL" id="OUP53718.1"/>
    </source>
</evidence>
<feature type="domain" description="N-acetylmuramoyl-L-alanine amidase" evidence="8">
    <location>
        <begin position="78"/>
        <end position="219"/>
    </location>
</feature>
<evidence type="ECO:0000256" key="7">
    <source>
        <dbReference type="ARBA" id="ARBA00023316"/>
    </source>
</evidence>
<evidence type="ECO:0000256" key="5">
    <source>
        <dbReference type="ARBA" id="ARBA00022969"/>
    </source>
</evidence>
<evidence type="ECO:0000256" key="3">
    <source>
        <dbReference type="ARBA" id="ARBA00011901"/>
    </source>
</evidence>
<keyword evidence="6" id="KW-0178">Competence</keyword>
<protein>
    <recommendedName>
        <fullName evidence="3">N-acetylmuramoyl-L-alanine amidase</fullName>
        <ecNumber evidence="3">3.5.1.28</ecNumber>
    </recommendedName>
</protein>
<dbReference type="EMBL" id="NFKK01000003">
    <property type="protein sequence ID" value="OUP53718.1"/>
    <property type="molecule type" value="Genomic_DNA"/>
</dbReference>
<comment type="catalytic activity">
    <reaction evidence="1">
        <text>Hydrolyzes the link between N-acetylmuramoyl residues and L-amino acid residues in certain cell-wall glycopeptides.</text>
        <dbReference type="EC" id="3.5.1.28"/>
    </reaction>
</comment>
<comment type="caution">
    <text evidence="9">The sequence shown here is derived from an EMBL/GenBank/DDBJ whole genome shotgun (WGS) entry which is preliminary data.</text>
</comment>
<dbReference type="AlphaFoldDB" id="A0A1Y4LAI0"/>
<dbReference type="InterPro" id="IPR036505">
    <property type="entry name" value="Amidase/PGRP_sf"/>
</dbReference>
<dbReference type="SUPFAM" id="SSF55846">
    <property type="entry name" value="N-acetylmuramoyl-L-alanine amidase-like"/>
    <property type="match status" value="1"/>
</dbReference>
<dbReference type="GO" id="GO:0030435">
    <property type="term" value="P:sporulation resulting in formation of a cellular spore"/>
    <property type="evidence" value="ECO:0007669"/>
    <property type="project" value="UniProtKB-KW"/>
</dbReference>
<dbReference type="PANTHER" id="PTHR30417:SF11">
    <property type="entry name" value="N-ACETYLMURAMOYL-L-ALANINE AMIDASE XLYA"/>
    <property type="match status" value="1"/>
</dbReference>
<dbReference type="GO" id="GO:0030420">
    <property type="term" value="P:establishment of competence for transformation"/>
    <property type="evidence" value="ECO:0007669"/>
    <property type="project" value="UniProtKB-KW"/>
</dbReference>
<dbReference type="CDD" id="cd06583">
    <property type="entry name" value="PGRP"/>
    <property type="match status" value="1"/>
</dbReference>
<name>A0A1Y4LAI0_9FIRM</name>
<dbReference type="GO" id="GO:0009254">
    <property type="term" value="P:peptidoglycan turnover"/>
    <property type="evidence" value="ECO:0007669"/>
    <property type="project" value="TreeGrafter"/>
</dbReference>
<dbReference type="SMART" id="SM00644">
    <property type="entry name" value="Ami_2"/>
    <property type="match status" value="1"/>
</dbReference>
<dbReference type="Gene3D" id="3.40.80.10">
    <property type="entry name" value="Peptidoglycan recognition protein-like"/>
    <property type="match status" value="1"/>
</dbReference>
<keyword evidence="4" id="KW-0378">Hydrolase</keyword>
<evidence type="ECO:0000256" key="6">
    <source>
        <dbReference type="ARBA" id="ARBA00023287"/>
    </source>
</evidence>
<dbReference type="Proteomes" id="UP000195897">
    <property type="component" value="Unassembled WGS sequence"/>
</dbReference>
<dbReference type="GO" id="GO:0009253">
    <property type="term" value="P:peptidoglycan catabolic process"/>
    <property type="evidence" value="ECO:0007669"/>
    <property type="project" value="InterPro"/>
</dbReference>
<dbReference type="InterPro" id="IPR051206">
    <property type="entry name" value="NAMLAA_amidase_2"/>
</dbReference>
<organism evidence="9 10">
    <name type="scientific">Butyricicoccus pullicaecorum</name>
    <dbReference type="NCBI Taxonomy" id="501571"/>
    <lineage>
        <taxon>Bacteria</taxon>
        <taxon>Bacillati</taxon>
        <taxon>Bacillota</taxon>
        <taxon>Clostridia</taxon>
        <taxon>Eubacteriales</taxon>
        <taxon>Butyricicoccaceae</taxon>
        <taxon>Butyricicoccus</taxon>
    </lineage>
</organism>
<dbReference type="Pfam" id="PF01510">
    <property type="entry name" value="Amidase_2"/>
    <property type="match status" value="1"/>
</dbReference>
<reference evidence="10" key="1">
    <citation type="submission" date="2017-04" db="EMBL/GenBank/DDBJ databases">
        <title>Function of individual gut microbiota members based on whole genome sequencing of pure cultures obtained from chicken caecum.</title>
        <authorList>
            <person name="Medvecky M."/>
            <person name="Cejkova D."/>
            <person name="Polansky O."/>
            <person name="Karasova D."/>
            <person name="Kubasova T."/>
            <person name="Cizek A."/>
            <person name="Rychlik I."/>
        </authorList>
    </citation>
    <scope>NUCLEOTIDE SEQUENCE [LARGE SCALE GENOMIC DNA]</scope>
    <source>
        <strain evidence="10">An180</strain>
    </source>
</reference>
<accession>A0A1Y4LAI0</accession>
<sequence length="237" mass="26997">MKIIAFHASHAAAPKRRRRRRRNYRPLLVLAIFLLIVCAIGFAIHQVFFQSDTDENGYPITYVGSLPVHEHFVSEDAIGRPGGTREIEYVVIHETDNFAAGANAARHDAFIQENAKVEKLSWHYTVDDHEAYHHIPDNEPAYHAGDGMEPNGGNTSGIGVELCVAEDNDYEKTLQNGALLAGYLLWKYDLNMDALKKHQDFSGKICPAHLINEHRWDEFCKMVEENYLYFQQNGEKN</sequence>
<dbReference type="PANTHER" id="PTHR30417">
    <property type="entry name" value="N-ACETYLMURAMOYL-L-ALANINE AMIDASE AMID"/>
    <property type="match status" value="1"/>
</dbReference>
<dbReference type="InterPro" id="IPR002502">
    <property type="entry name" value="Amidase_domain"/>
</dbReference>
<keyword evidence="7" id="KW-0961">Cell wall biogenesis/degradation</keyword>
<dbReference type="GO" id="GO:0071555">
    <property type="term" value="P:cell wall organization"/>
    <property type="evidence" value="ECO:0007669"/>
    <property type="project" value="UniProtKB-KW"/>
</dbReference>
<proteinExistence type="inferred from homology"/>
<dbReference type="GO" id="GO:0008745">
    <property type="term" value="F:N-acetylmuramoyl-L-alanine amidase activity"/>
    <property type="evidence" value="ECO:0007669"/>
    <property type="project" value="UniProtKB-EC"/>
</dbReference>
<keyword evidence="5" id="KW-0749">Sporulation</keyword>